<dbReference type="SUPFAM" id="SSF53335">
    <property type="entry name" value="S-adenosyl-L-methionine-dependent methyltransferases"/>
    <property type="match status" value="1"/>
</dbReference>
<gene>
    <name evidence="2" type="ORF">I8748_04870</name>
</gene>
<evidence type="ECO:0000313" key="2">
    <source>
        <dbReference type="EMBL" id="MBH8561514.1"/>
    </source>
</evidence>
<organism evidence="2 3">
    <name type="scientific">Amazonocrinis nigriterrae CENA67</name>
    <dbReference type="NCBI Taxonomy" id="2794033"/>
    <lineage>
        <taxon>Bacteria</taxon>
        <taxon>Bacillati</taxon>
        <taxon>Cyanobacteriota</taxon>
        <taxon>Cyanophyceae</taxon>
        <taxon>Nostocales</taxon>
        <taxon>Nostocaceae</taxon>
        <taxon>Amazonocrinis</taxon>
        <taxon>Amazonocrinis nigriterrae</taxon>
    </lineage>
</organism>
<dbReference type="GO" id="GO:0032259">
    <property type="term" value="P:methylation"/>
    <property type="evidence" value="ECO:0007669"/>
    <property type="project" value="UniProtKB-KW"/>
</dbReference>
<comment type="caution">
    <text evidence="2">The sequence shown here is derived from an EMBL/GenBank/DDBJ whole genome shotgun (WGS) entry which is preliminary data.</text>
</comment>
<dbReference type="Pfam" id="PF08242">
    <property type="entry name" value="Methyltransf_12"/>
    <property type="match status" value="1"/>
</dbReference>
<dbReference type="InterPro" id="IPR029063">
    <property type="entry name" value="SAM-dependent_MTases_sf"/>
</dbReference>
<dbReference type="Proteomes" id="UP000632766">
    <property type="component" value="Unassembled WGS sequence"/>
</dbReference>
<dbReference type="InterPro" id="IPR013217">
    <property type="entry name" value="Methyltransf_12"/>
</dbReference>
<keyword evidence="2" id="KW-0808">Transferase</keyword>
<keyword evidence="2" id="KW-0489">Methyltransferase</keyword>
<dbReference type="AlphaFoldDB" id="A0A8J7L5R1"/>
<dbReference type="Gene3D" id="3.40.50.150">
    <property type="entry name" value="Vaccinia Virus protein VP39"/>
    <property type="match status" value="1"/>
</dbReference>
<dbReference type="CDD" id="cd02440">
    <property type="entry name" value="AdoMet_MTases"/>
    <property type="match status" value="1"/>
</dbReference>
<dbReference type="EMBL" id="JAECZC010000005">
    <property type="protein sequence ID" value="MBH8561514.1"/>
    <property type="molecule type" value="Genomic_DNA"/>
</dbReference>
<evidence type="ECO:0000259" key="1">
    <source>
        <dbReference type="Pfam" id="PF08242"/>
    </source>
</evidence>
<accession>A0A8J7L5R1</accession>
<protein>
    <submittedName>
        <fullName evidence="2">Class I SAM-dependent methyltransferase</fullName>
    </submittedName>
</protein>
<keyword evidence="3" id="KW-1185">Reference proteome</keyword>
<sequence length="218" mass="24930">MEDGQGISKHYSELALKEGLTSAKSIGERDDQRDFKVFDKLFESVVIQPDCSILDIGCGKGEVIDYLSLRLPDINNFNYLGIDIVPAFVTEAKHKFPLKEFQLNNFISPDFSPENKFDIVLALGVLVTRVREYDLFFEYFVRKMLKCAKKYVLFNIISYIDSTSPNYSQPNGVAHSTVLNPDILYLLMDSVDCYAWKAEPYKIFPDATDLFVHIQLDP</sequence>
<feature type="domain" description="Methyltransferase type 12" evidence="1">
    <location>
        <begin position="54"/>
        <end position="127"/>
    </location>
</feature>
<reference evidence="2 3" key="1">
    <citation type="journal article" date="2021" name="Int. J. Syst. Evol. Microbiol.">
        <title>Amazonocrinis nigriterrae gen. nov., sp. nov., Atlanticothrix silvestris gen. nov., sp. nov. and Dendronalium phyllosphericum gen. nov., sp. nov., nostocacean cyanobacteria from Brazilian environments.</title>
        <authorList>
            <person name="Alvarenga D.O."/>
            <person name="Andreote A.P.D."/>
            <person name="Branco L.H.Z."/>
            <person name="Delbaje E."/>
            <person name="Cruz R.B."/>
            <person name="Varani A.M."/>
            <person name="Fiore M.F."/>
        </authorList>
    </citation>
    <scope>NUCLEOTIDE SEQUENCE [LARGE SCALE GENOMIC DNA]</scope>
    <source>
        <strain evidence="2 3">CENA67</strain>
    </source>
</reference>
<dbReference type="GO" id="GO:0008168">
    <property type="term" value="F:methyltransferase activity"/>
    <property type="evidence" value="ECO:0007669"/>
    <property type="project" value="UniProtKB-KW"/>
</dbReference>
<evidence type="ECO:0000313" key="3">
    <source>
        <dbReference type="Proteomes" id="UP000632766"/>
    </source>
</evidence>
<name>A0A8J7L5R1_9NOST</name>
<proteinExistence type="predicted"/>